<keyword evidence="2" id="KW-0677">Repeat</keyword>
<evidence type="ECO:0000313" key="8">
    <source>
        <dbReference type="EnsemblMetazoa" id="XP_028141018.1"/>
    </source>
</evidence>
<dbReference type="AlphaFoldDB" id="A0A6P7G854"/>
<dbReference type="SUPFAM" id="SSF57667">
    <property type="entry name" value="beta-beta-alpha zinc fingers"/>
    <property type="match status" value="4"/>
</dbReference>
<dbReference type="PANTHER" id="PTHR24379:SF121">
    <property type="entry name" value="C2H2-TYPE DOMAIN-CONTAINING PROTEIN"/>
    <property type="match status" value="1"/>
</dbReference>
<reference evidence="8" key="2">
    <citation type="submission" date="2025-05" db="UniProtKB">
        <authorList>
            <consortium name="EnsemblMetazoa"/>
        </authorList>
    </citation>
    <scope>IDENTIFICATION</scope>
</reference>
<evidence type="ECO:0000256" key="2">
    <source>
        <dbReference type="ARBA" id="ARBA00022737"/>
    </source>
</evidence>
<evidence type="ECO:0000256" key="4">
    <source>
        <dbReference type="ARBA" id="ARBA00022833"/>
    </source>
</evidence>
<feature type="domain" description="C2H2-type" evidence="7">
    <location>
        <begin position="202"/>
        <end position="230"/>
    </location>
</feature>
<keyword evidence="3 5" id="KW-0863">Zinc-finger</keyword>
<dbReference type="PANTHER" id="PTHR24379">
    <property type="entry name" value="KRAB AND ZINC FINGER DOMAIN-CONTAINING"/>
    <property type="match status" value="1"/>
</dbReference>
<organism evidence="10">
    <name type="scientific">Diabrotica virgifera virgifera</name>
    <name type="common">western corn rootworm</name>
    <dbReference type="NCBI Taxonomy" id="50390"/>
    <lineage>
        <taxon>Eukaryota</taxon>
        <taxon>Metazoa</taxon>
        <taxon>Ecdysozoa</taxon>
        <taxon>Arthropoda</taxon>
        <taxon>Hexapoda</taxon>
        <taxon>Insecta</taxon>
        <taxon>Pterygota</taxon>
        <taxon>Neoptera</taxon>
        <taxon>Endopterygota</taxon>
        <taxon>Coleoptera</taxon>
        <taxon>Polyphaga</taxon>
        <taxon>Cucujiformia</taxon>
        <taxon>Chrysomeloidea</taxon>
        <taxon>Chrysomelidae</taxon>
        <taxon>Galerucinae</taxon>
        <taxon>Diabroticina</taxon>
        <taxon>Diabroticites</taxon>
        <taxon>Diabrotica</taxon>
    </lineage>
</organism>
<feature type="domain" description="C2H2-type" evidence="7">
    <location>
        <begin position="245"/>
        <end position="274"/>
    </location>
</feature>
<evidence type="ECO:0000256" key="3">
    <source>
        <dbReference type="ARBA" id="ARBA00022771"/>
    </source>
</evidence>
<dbReference type="Proteomes" id="UP001652700">
    <property type="component" value="Unplaced"/>
</dbReference>
<feature type="domain" description="C2H2-type" evidence="7">
    <location>
        <begin position="279"/>
        <end position="306"/>
    </location>
</feature>
<feature type="compositionally biased region" description="Basic and acidic residues" evidence="6">
    <location>
        <begin position="424"/>
        <end position="442"/>
    </location>
</feature>
<sequence length="459" mass="53870">MINVHYRRKFVKLQNTTVKSHMESLFSKSLEMEQDPLSAVPSVNIEEEATFEINYMHSNDLEIPPIEIDEFGSMEDKSFYISDSELKKIKGEAIIDPTFEFISAQIEFEDGKDYLQPCSSRHVPNLMVNRRGKEKAKRNNLCYCPVCKKKFPTLLSRKIHLKKHFGKNLVTCYHCGQIFAEQISYLFHYSRHFIKGQNLQLFKCDMCLKKFRSKFQLAEHIMFAHFVDDDNGKAKKFVMNTVPLYKCKLCTKPFRHKYQLDHHYKGLTCINKQPDGVKYTCLQCPKLFDNPEALSVHTSNHPAMNRPKNRPYKCQYCLMFYYKKETWQQHILKHITSIEPILNQCEVCQVQFKKKEIFENHVNVNTLEEPYQCQACMQYFTLKCHQFTSCGKSVVTPPSDYRAVCNICDGHFISDANLTRHMQRMHDPLKPPPKTKKDDKLMKKGRKCNPIGQQPVENK</sequence>
<dbReference type="SMART" id="SM00355">
    <property type="entry name" value="ZnF_C2H2"/>
    <property type="match status" value="8"/>
</dbReference>
<feature type="region of interest" description="Disordered" evidence="6">
    <location>
        <begin position="424"/>
        <end position="459"/>
    </location>
</feature>
<dbReference type="Gene3D" id="3.30.160.60">
    <property type="entry name" value="Classic Zinc Finger"/>
    <property type="match status" value="4"/>
</dbReference>
<evidence type="ECO:0000256" key="5">
    <source>
        <dbReference type="PROSITE-ProRule" id="PRU00042"/>
    </source>
</evidence>
<evidence type="ECO:0000256" key="1">
    <source>
        <dbReference type="ARBA" id="ARBA00022723"/>
    </source>
</evidence>
<dbReference type="InParanoid" id="A0A6P7G854"/>
<reference evidence="10" key="1">
    <citation type="submission" date="2025-04" db="UniProtKB">
        <authorList>
            <consortium name="RefSeq"/>
        </authorList>
    </citation>
    <scope>IDENTIFICATION</scope>
    <source>
        <tissue evidence="10">Whole insect</tissue>
    </source>
</reference>
<dbReference type="InterPro" id="IPR013087">
    <property type="entry name" value="Znf_C2H2_type"/>
</dbReference>
<protein>
    <submittedName>
        <fullName evidence="10">Zinc finger protein 236-like</fullName>
    </submittedName>
</protein>
<dbReference type="PROSITE" id="PS00028">
    <property type="entry name" value="ZINC_FINGER_C2H2_1"/>
    <property type="match status" value="5"/>
</dbReference>
<evidence type="ECO:0000256" key="6">
    <source>
        <dbReference type="SAM" id="MobiDB-lite"/>
    </source>
</evidence>
<proteinExistence type="predicted"/>
<keyword evidence="1" id="KW-0479">Metal-binding</keyword>
<dbReference type="OrthoDB" id="7489662at2759"/>
<keyword evidence="9" id="KW-1185">Reference proteome</keyword>
<dbReference type="PROSITE" id="PS50157">
    <property type="entry name" value="ZINC_FINGER_C2H2_2"/>
    <property type="match status" value="5"/>
</dbReference>
<dbReference type="GeneID" id="114335062"/>
<name>A0A6P7G854_DIAVI</name>
<keyword evidence="4" id="KW-0862">Zinc</keyword>
<dbReference type="KEGG" id="dvv:114335062"/>
<evidence type="ECO:0000259" key="7">
    <source>
        <dbReference type="PROSITE" id="PS50157"/>
    </source>
</evidence>
<evidence type="ECO:0000313" key="10">
    <source>
        <dbReference type="RefSeq" id="XP_028141018.1"/>
    </source>
</evidence>
<dbReference type="InterPro" id="IPR036236">
    <property type="entry name" value="Znf_C2H2_sf"/>
</dbReference>
<accession>A0A6P7G854</accession>
<dbReference type="GO" id="GO:0008270">
    <property type="term" value="F:zinc ion binding"/>
    <property type="evidence" value="ECO:0007669"/>
    <property type="project" value="UniProtKB-KW"/>
</dbReference>
<dbReference type="Pfam" id="PF12874">
    <property type="entry name" value="zf-met"/>
    <property type="match status" value="1"/>
</dbReference>
<dbReference type="EnsemblMetazoa" id="XM_028285217.2">
    <property type="protein sequence ID" value="XP_028141018.1"/>
    <property type="gene ID" value="LOC114335062"/>
</dbReference>
<dbReference type="Pfam" id="PF00096">
    <property type="entry name" value="zf-C2H2"/>
    <property type="match status" value="3"/>
</dbReference>
<evidence type="ECO:0000313" key="9">
    <source>
        <dbReference type="Proteomes" id="UP001652700"/>
    </source>
</evidence>
<feature type="domain" description="C2H2-type" evidence="7">
    <location>
        <begin position="403"/>
        <end position="431"/>
    </location>
</feature>
<gene>
    <name evidence="10" type="primary">LOC114335062</name>
</gene>
<feature type="domain" description="C2H2-type" evidence="7">
    <location>
        <begin position="343"/>
        <end position="370"/>
    </location>
</feature>
<dbReference type="RefSeq" id="XP_028141018.1">
    <property type="nucleotide sequence ID" value="XM_028285217.1"/>
</dbReference>